<accession>A0A9N9PFB3</accession>
<evidence type="ECO:0000313" key="2">
    <source>
        <dbReference type="Proteomes" id="UP000789396"/>
    </source>
</evidence>
<feature type="non-terminal residue" evidence="1">
    <location>
        <position position="1"/>
    </location>
</feature>
<proteinExistence type="predicted"/>
<reference evidence="1" key="1">
    <citation type="submission" date="2021-06" db="EMBL/GenBank/DDBJ databases">
        <authorList>
            <person name="Kallberg Y."/>
            <person name="Tangrot J."/>
            <person name="Rosling A."/>
        </authorList>
    </citation>
    <scope>NUCLEOTIDE SEQUENCE</scope>
    <source>
        <strain evidence="1">IN212</strain>
    </source>
</reference>
<dbReference type="InterPro" id="IPR011009">
    <property type="entry name" value="Kinase-like_dom_sf"/>
</dbReference>
<name>A0A9N9PFB3_9GLOM</name>
<dbReference type="SUPFAM" id="SSF56112">
    <property type="entry name" value="Protein kinase-like (PK-like)"/>
    <property type="match status" value="1"/>
</dbReference>
<dbReference type="AlphaFoldDB" id="A0A9N9PFB3"/>
<evidence type="ECO:0000313" key="1">
    <source>
        <dbReference type="EMBL" id="CAG8811072.1"/>
    </source>
</evidence>
<keyword evidence="2" id="KW-1185">Reference proteome</keyword>
<gene>
    <name evidence="1" type="ORF">RFULGI_LOCUS18757</name>
</gene>
<organism evidence="1 2">
    <name type="scientific">Racocetra fulgida</name>
    <dbReference type="NCBI Taxonomy" id="60492"/>
    <lineage>
        <taxon>Eukaryota</taxon>
        <taxon>Fungi</taxon>
        <taxon>Fungi incertae sedis</taxon>
        <taxon>Mucoromycota</taxon>
        <taxon>Glomeromycotina</taxon>
        <taxon>Glomeromycetes</taxon>
        <taxon>Diversisporales</taxon>
        <taxon>Gigasporaceae</taxon>
        <taxon>Racocetra</taxon>
    </lineage>
</organism>
<sequence>ISSDLRAKINDFGLARIRPKANASVHTQCGTPNWQEHQLYEAGIHHDIKNILLFLQKLSNDKFYRYNLPVRDRGIRPGLETLRLCPLKLLSLVQDMWRSNPKD</sequence>
<dbReference type="Proteomes" id="UP000789396">
    <property type="component" value="Unassembled WGS sequence"/>
</dbReference>
<feature type="non-terminal residue" evidence="1">
    <location>
        <position position="103"/>
    </location>
</feature>
<comment type="caution">
    <text evidence="1">The sequence shown here is derived from an EMBL/GenBank/DDBJ whole genome shotgun (WGS) entry which is preliminary data.</text>
</comment>
<dbReference type="OrthoDB" id="4062651at2759"/>
<dbReference type="EMBL" id="CAJVPZ010084919">
    <property type="protein sequence ID" value="CAG8811072.1"/>
    <property type="molecule type" value="Genomic_DNA"/>
</dbReference>
<protein>
    <submittedName>
        <fullName evidence="1">20071_t:CDS:1</fullName>
    </submittedName>
</protein>